<dbReference type="AlphaFoldDB" id="A0A7N2N363"/>
<organism evidence="2 3">
    <name type="scientific">Quercus lobata</name>
    <name type="common">Valley oak</name>
    <dbReference type="NCBI Taxonomy" id="97700"/>
    <lineage>
        <taxon>Eukaryota</taxon>
        <taxon>Viridiplantae</taxon>
        <taxon>Streptophyta</taxon>
        <taxon>Embryophyta</taxon>
        <taxon>Tracheophyta</taxon>
        <taxon>Spermatophyta</taxon>
        <taxon>Magnoliopsida</taxon>
        <taxon>eudicotyledons</taxon>
        <taxon>Gunneridae</taxon>
        <taxon>Pentapetalae</taxon>
        <taxon>rosids</taxon>
        <taxon>fabids</taxon>
        <taxon>Fagales</taxon>
        <taxon>Fagaceae</taxon>
        <taxon>Quercus</taxon>
    </lineage>
</organism>
<dbReference type="PROSITE" id="PS51257">
    <property type="entry name" value="PROKAR_LIPOPROTEIN"/>
    <property type="match status" value="1"/>
</dbReference>
<dbReference type="Proteomes" id="UP000594261">
    <property type="component" value="Chromosome 12"/>
</dbReference>
<proteinExistence type="predicted"/>
<accession>A0A7N2N363</accession>
<reference evidence="2" key="2">
    <citation type="submission" date="2021-01" db="UniProtKB">
        <authorList>
            <consortium name="EnsemblPlants"/>
        </authorList>
    </citation>
    <scope>IDENTIFICATION</scope>
</reference>
<sequence>MTIAGRFEVRAILVLGLAFSCCVAESTLRRGLVGAAGPTDFNVNSYGAKADGKTDNVEEYYGGHNSDDSRNFF</sequence>
<dbReference type="Gramene" id="QL12p027894:mrna">
    <property type="protein sequence ID" value="QL12p027894:mrna"/>
    <property type="gene ID" value="QL12p027894"/>
</dbReference>
<feature type="signal peptide" evidence="1">
    <location>
        <begin position="1"/>
        <end position="24"/>
    </location>
</feature>
<evidence type="ECO:0000313" key="2">
    <source>
        <dbReference type="EnsemblPlants" id="QL12p027894:mrna"/>
    </source>
</evidence>
<feature type="chain" id="PRO_5029690726" evidence="1">
    <location>
        <begin position="25"/>
        <end position="73"/>
    </location>
</feature>
<evidence type="ECO:0000313" key="3">
    <source>
        <dbReference type="Proteomes" id="UP000594261"/>
    </source>
</evidence>
<evidence type="ECO:0000256" key="1">
    <source>
        <dbReference type="SAM" id="SignalP"/>
    </source>
</evidence>
<dbReference type="InParanoid" id="A0A7N2N363"/>
<reference evidence="2 3" key="1">
    <citation type="journal article" date="2016" name="G3 (Bethesda)">
        <title>First Draft Assembly and Annotation of the Genome of a California Endemic Oak Quercus lobata Nee (Fagaceae).</title>
        <authorList>
            <person name="Sork V.L."/>
            <person name="Fitz-Gibbon S.T."/>
            <person name="Puiu D."/>
            <person name="Crepeau M."/>
            <person name="Gugger P.F."/>
            <person name="Sherman R."/>
            <person name="Stevens K."/>
            <person name="Langley C.H."/>
            <person name="Pellegrini M."/>
            <person name="Salzberg S.L."/>
        </authorList>
    </citation>
    <scope>NUCLEOTIDE SEQUENCE [LARGE SCALE GENOMIC DNA]</scope>
    <source>
        <strain evidence="2 3">cv. SW786</strain>
    </source>
</reference>
<dbReference type="EnsemblPlants" id="QL12p027894:mrna">
    <property type="protein sequence ID" value="QL12p027894:mrna"/>
    <property type="gene ID" value="QL12p027894"/>
</dbReference>
<protein>
    <submittedName>
        <fullName evidence="2">Uncharacterized protein</fullName>
    </submittedName>
</protein>
<keyword evidence="3" id="KW-1185">Reference proteome</keyword>
<keyword evidence="1" id="KW-0732">Signal</keyword>
<dbReference type="EMBL" id="LRBV02000012">
    <property type="status" value="NOT_ANNOTATED_CDS"/>
    <property type="molecule type" value="Genomic_DNA"/>
</dbReference>
<name>A0A7N2N363_QUELO</name>